<dbReference type="EMBL" id="FLRB01000021">
    <property type="protein sequence ID" value="SBT22656.1"/>
    <property type="molecule type" value="Genomic_DNA"/>
</dbReference>
<keyword evidence="4" id="KW-1185">Reference proteome</keyword>
<name>A0A1C3JT96_9GAMM</name>
<reference evidence="3 4" key="1">
    <citation type="submission" date="2016-06" db="EMBL/GenBank/DDBJ databases">
        <authorList>
            <person name="Rodrigo-Torres L."/>
            <person name="Arahal D.R."/>
        </authorList>
    </citation>
    <scope>NUCLEOTIDE SEQUENCE [LARGE SCALE GENOMIC DNA]</scope>
    <source>
        <strain evidence="3 4">CECT 5116</strain>
    </source>
</reference>
<dbReference type="AlphaFoldDB" id="A0A1C3JT96"/>
<keyword evidence="1" id="KW-0812">Transmembrane</keyword>
<organism evidence="2 5">
    <name type="scientific">Marinomonas gallaica</name>
    <dbReference type="NCBI Taxonomy" id="1806667"/>
    <lineage>
        <taxon>Bacteria</taxon>
        <taxon>Pseudomonadati</taxon>
        <taxon>Pseudomonadota</taxon>
        <taxon>Gammaproteobacteria</taxon>
        <taxon>Oceanospirillales</taxon>
        <taxon>Oceanospirillaceae</taxon>
        <taxon>Marinomonas</taxon>
    </lineage>
</organism>
<evidence type="ECO:0000256" key="1">
    <source>
        <dbReference type="SAM" id="Phobius"/>
    </source>
</evidence>
<proteinExistence type="predicted"/>
<sequence>MDALVTMMLDAGKSGLNMALYILLPIMVIMLAFMRLLDAKGLLTWVCHQPIRCCGRGNFCCRR</sequence>
<accession>A0A1C3JT96</accession>
<evidence type="ECO:0000313" key="4">
    <source>
        <dbReference type="Proteomes" id="UP000092840"/>
    </source>
</evidence>
<evidence type="ECO:0000313" key="3">
    <source>
        <dbReference type="EMBL" id="SBT22656.1"/>
    </source>
</evidence>
<gene>
    <name evidence="2" type="ORF">MGA5115_02585</name>
    <name evidence="3" type="ORF">MGA5116_03279</name>
</gene>
<reference evidence="2 5" key="2">
    <citation type="submission" date="2016-06" db="EMBL/GenBank/DDBJ databases">
        <authorList>
            <person name="Kjaerup R.B."/>
            <person name="Dalgaard T.S."/>
            <person name="Juul-Madsen H.R."/>
        </authorList>
    </citation>
    <scope>NUCLEOTIDE SEQUENCE [LARGE SCALE GENOMIC DNA]</scope>
    <source>
        <strain evidence="2 5">CECT 5115</strain>
    </source>
</reference>
<dbReference type="EMBL" id="FLRA01000020">
    <property type="protein sequence ID" value="SBT18454.1"/>
    <property type="molecule type" value="Genomic_DNA"/>
</dbReference>
<evidence type="ECO:0000313" key="5">
    <source>
        <dbReference type="Proteomes" id="UP000092871"/>
    </source>
</evidence>
<keyword evidence="1" id="KW-0472">Membrane</keyword>
<dbReference type="Proteomes" id="UP000092871">
    <property type="component" value="Unassembled WGS sequence"/>
</dbReference>
<feature type="transmembrane region" description="Helical" evidence="1">
    <location>
        <begin position="18"/>
        <end position="37"/>
    </location>
</feature>
<dbReference type="Proteomes" id="UP000092840">
    <property type="component" value="Unassembled WGS sequence"/>
</dbReference>
<evidence type="ECO:0000313" key="2">
    <source>
        <dbReference type="EMBL" id="SBT18454.1"/>
    </source>
</evidence>
<keyword evidence="1" id="KW-1133">Transmembrane helix</keyword>
<protein>
    <submittedName>
        <fullName evidence="2">Uncharacterized protein</fullName>
    </submittedName>
</protein>